<dbReference type="GO" id="GO:0000160">
    <property type="term" value="P:phosphorelay signal transduction system"/>
    <property type="evidence" value="ECO:0007669"/>
    <property type="project" value="InterPro"/>
</dbReference>
<proteinExistence type="predicted"/>
<dbReference type="AlphaFoldDB" id="A0A248KLQ4"/>
<keyword evidence="1 2" id="KW-0238">DNA-binding</keyword>
<dbReference type="GO" id="GO:0006355">
    <property type="term" value="P:regulation of DNA-templated transcription"/>
    <property type="evidence" value="ECO:0007669"/>
    <property type="project" value="InterPro"/>
</dbReference>
<keyword evidence="3" id="KW-0472">Membrane</keyword>
<gene>
    <name evidence="5" type="ORF">CEW81_07125</name>
</gene>
<evidence type="ECO:0000256" key="2">
    <source>
        <dbReference type="PROSITE-ProRule" id="PRU01091"/>
    </source>
</evidence>
<dbReference type="Proteomes" id="UP000197098">
    <property type="component" value="Chromosome"/>
</dbReference>
<keyword evidence="3" id="KW-1133">Transmembrane helix</keyword>
<evidence type="ECO:0000256" key="1">
    <source>
        <dbReference type="ARBA" id="ARBA00023125"/>
    </source>
</evidence>
<evidence type="ECO:0000313" key="6">
    <source>
        <dbReference type="Proteomes" id="UP000197098"/>
    </source>
</evidence>
<reference evidence="5 6" key="1">
    <citation type="submission" date="2017-06" db="EMBL/GenBank/DDBJ databases">
        <title>Origin of plasmid-mediated fosfomycin resistance gene fosA3.</title>
        <authorList>
            <person name="Ito R."/>
            <person name="Pacey M.P."/>
            <person name="Doi Y."/>
        </authorList>
    </citation>
    <scope>NUCLEOTIDE SEQUENCE [LARGE SCALE GENOMIC DNA]</scope>
    <source>
        <strain evidence="5 6">YDC799</strain>
    </source>
</reference>
<dbReference type="CDD" id="cd00383">
    <property type="entry name" value="trans_reg_C"/>
    <property type="match status" value="1"/>
</dbReference>
<name>A0A248KLQ4_9ENTR</name>
<evidence type="ECO:0000313" key="5">
    <source>
        <dbReference type="EMBL" id="ASG64514.1"/>
    </source>
</evidence>
<keyword evidence="3" id="KW-0812">Transmembrane</keyword>
<protein>
    <submittedName>
        <fullName evidence="5">Transcriptional regulator</fullName>
    </submittedName>
</protein>
<dbReference type="Gene3D" id="1.10.10.10">
    <property type="entry name" value="Winged helix-like DNA-binding domain superfamily/Winged helix DNA-binding domain"/>
    <property type="match status" value="1"/>
</dbReference>
<evidence type="ECO:0000259" key="4">
    <source>
        <dbReference type="PROSITE" id="PS51755"/>
    </source>
</evidence>
<feature type="domain" description="OmpR/PhoB-type" evidence="4">
    <location>
        <begin position="1"/>
        <end position="104"/>
    </location>
</feature>
<dbReference type="PROSITE" id="PS51755">
    <property type="entry name" value="OMPR_PHOB"/>
    <property type="match status" value="1"/>
</dbReference>
<dbReference type="InterPro" id="IPR016032">
    <property type="entry name" value="Sig_transdc_resp-reg_C-effctor"/>
</dbReference>
<dbReference type="Pfam" id="PF00486">
    <property type="entry name" value="Trans_reg_C"/>
    <property type="match status" value="1"/>
</dbReference>
<organism evidence="5 6">
    <name type="scientific">Kluyvera genomosp. 3</name>
    <dbReference type="NCBI Taxonomy" id="2774055"/>
    <lineage>
        <taxon>Bacteria</taxon>
        <taxon>Pseudomonadati</taxon>
        <taxon>Pseudomonadota</taxon>
        <taxon>Gammaproteobacteria</taxon>
        <taxon>Enterobacterales</taxon>
        <taxon>Enterobacteriaceae</taxon>
        <taxon>Kluyvera</taxon>
    </lineage>
</organism>
<dbReference type="InterPro" id="IPR001867">
    <property type="entry name" value="OmpR/PhoB-type_DNA-bd"/>
</dbReference>
<dbReference type="SUPFAM" id="SSF46894">
    <property type="entry name" value="C-terminal effector domain of the bipartite response regulators"/>
    <property type="match status" value="1"/>
</dbReference>
<feature type="transmembrane region" description="Helical" evidence="3">
    <location>
        <begin position="148"/>
        <end position="166"/>
    </location>
</feature>
<dbReference type="GO" id="GO:0003677">
    <property type="term" value="F:DNA binding"/>
    <property type="evidence" value="ECO:0007669"/>
    <property type="project" value="UniProtKB-UniRule"/>
</dbReference>
<sequence>MVYLIDMRIRYRTDDGAIWLQDDEGSLIILTVIMNRLLSYLIEQRGQVVTRDELLQNVWDIHGLHSSNHTLNKYLSELRKHFKNFGVTSECIATIPRIGFMFNGDVEVQVIADGQQDTGSEKNLDSITDNSVNGGTKKTYVSFISSRLFISAAIALGVIATGIHFIPADFLHQENVQTQKKDVPTFLLFNYDQCSVYTTQNNSAAFSERKKSLFLELVKESDIACLKDTSFLYQVSEAYLYGREGRAFISRCTLKDNEYISCLNFYWSGYESKT</sequence>
<evidence type="ECO:0000256" key="3">
    <source>
        <dbReference type="SAM" id="Phobius"/>
    </source>
</evidence>
<dbReference type="EMBL" id="CP022114">
    <property type="protein sequence ID" value="ASG64514.1"/>
    <property type="molecule type" value="Genomic_DNA"/>
</dbReference>
<accession>A0A248KLQ4</accession>
<dbReference type="SMART" id="SM00862">
    <property type="entry name" value="Trans_reg_C"/>
    <property type="match status" value="1"/>
</dbReference>
<feature type="DNA-binding region" description="OmpR/PhoB-type" evidence="2">
    <location>
        <begin position="1"/>
        <end position="104"/>
    </location>
</feature>
<dbReference type="InterPro" id="IPR036388">
    <property type="entry name" value="WH-like_DNA-bd_sf"/>
</dbReference>